<evidence type="ECO:0000259" key="4">
    <source>
        <dbReference type="PROSITE" id="PS50932"/>
    </source>
</evidence>
<dbReference type="EMBL" id="CP056030">
    <property type="protein sequence ID" value="QKZ05782.1"/>
    <property type="molecule type" value="Genomic_DNA"/>
</dbReference>
<keyword evidence="6" id="KW-1185">Reference proteome</keyword>
<dbReference type="KEGG" id="pez:HWQ56_19045"/>
<evidence type="ECO:0000313" key="5">
    <source>
        <dbReference type="EMBL" id="QKZ05782.1"/>
    </source>
</evidence>
<evidence type="ECO:0000256" key="2">
    <source>
        <dbReference type="ARBA" id="ARBA00023125"/>
    </source>
</evidence>
<dbReference type="Gene3D" id="3.40.50.2300">
    <property type="match status" value="2"/>
</dbReference>
<dbReference type="GO" id="GO:0003700">
    <property type="term" value="F:DNA-binding transcription factor activity"/>
    <property type="evidence" value="ECO:0007669"/>
    <property type="project" value="TreeGrafter"/>
</dbReference>
<reference evidence="5 6" key="1">
    <citation type="submission" date="2020-06" db="EMBL/GenBank/DDBJ databases">
        <title>Pseudomonas eucalypticola sp. nov., an endophyte of Eucalyptus dunnii leaves with biocontrol ability of eucalyptus leaf blight.</title>
        <authorList>
            <person name="Liu Y."/>
            <person name="Song Z."/>
            <person name="Zeng H."/>
            <person name="Lu M."/>
            <person name="Wang X."/>
            <person name="Lian X."/>
            <person name="Zhang Q."/>
        </authorList>
    </citation>
    <scope>NUCLEOTIDE SEQUENCE [LARGE SCALE GENOMIC DNA]</scope>
    <source>
        <strain evidence="5 6">NP-1</strain>
    </source>
</reference>
<evidence type="ECO:0000313" key="6">
    <source>
        <dbReference type="Proteomes" id="UP000509568"/>
    </source>
</evidence>
<dbReference type="Proteomes" id="UP000509568">
    <property type="component" value="Chromosome"/>
</dbReference>
<feature type="domain" description="HTH lacI-type" evidence="4">
    <location>
        <begin position="7"/>
        <end position="50"/>
    </location>
</feature>
<dbReference type="CDD" id="cd06307">
    <property type="entry name" value="PBP1_sugar_binding"/>
    <property type="match status" value="1"/>
</dbReference>
<dbReference type="InterPro" id="IPR000843">
    <property type="entry name" value="HTH_LacI"/>
</dbReference>
<protein>
    <submittedName>
        <fullName evidence="5">LacI family DNA-binding transcriptional regulator</fullName>
    </submittedName>
</protein>
<gene>
    <name evidence="5" type="ORF">HWQ56_19045</name>
</gene>
<dbReference type="PROSITE" id="PS50932">
    <property type="entry name" value="HTH_LACI_2"/>
    <property type="match status" value="1"/>
</dbReference>
<dbReference type="InterPro" id="IPR028082">
    <property type="entry name" value="Peripla_BP_I"/>
</dbReference>
<dbReference type="GO" id="GO:0055085">
    <property type="term" value="P:transmembrane transport"/>
    <property type="evidence" value="ECO:0007669"/>
    <property type="project" value="UniProtKB-ARBA"/>
</dbReference>
<keyword evidence="2 5" id="KW-0238">DNA-binding</keyword>
<keyword evidence="1" id="KW-0805">Transcription regulation</keyword>
<dbReference type="RefSeq" id="WP_176571486.1">
    <property type="nucleotide sequence ID" value="NZ_CP056030.1"/>
</dbReference>
<organism evidence="5 6">
    <name type="scientific">Pseudomonas eucalypticola</name>
    <dbReference type="NCBI Taxonomy" id="2599595"/>
    <lineage>
        <taxon>Bacteria</taxon>
        <taxon>Pseudomonadati</taxon>
        <taxon>Pseudomonadota</taxon>
        <taxon>Gammaproteobacteria</taxon>
        <taxon>Pseudomonadales</taxon>
        <taxon>Pseudomonadaceae</taxon>
        <taxon>Pseudomonas</taxon>
    </lineage>
</organism>
<dbReference type="Pfam" id="PF13407">
    <property type="entry name" value="Peripla_BP_4"/>
    <property type="match status" value="1"/>
</dbReference>
<dbReference type="PANTHER" id="PTHR30146:SF152">
    <property type="entry name" value="TRANSCRIPTIONAL REGULATORY PROTEIN"/>
    <property type="match status" value="1"/>
</dbReference>
<dbReference type="AlphaFoldDB" id="A0A7D5H511"/>
<dbReference type="InterPro" id="IPR010982">
    <property type="entry name" value="Lambda_DNA-bd_dom_sf"/>
</dbReference>
<sequence length="349" mass="37585">MNKNKRPTIATVAAQAGLSVATVDRVLNARAPVNAETAERVFHAAEAVGYFAARLIGQRIHERKPAYRFGVLLLGTAQAFYGQLQRAIEDAARRYGAANLNCQFDHVTDRSPAAIIGQIERLAVQCDALAVVSFSDPRINACIEQMRAAGVPIVALLSDVDEQGRTPYVGLDNRQVGRTMGWLLANLCGTRRGSVGVLLGGYRFLCHQVRVQALYDYLAAEAPGLTLLDPLINLDNDQLTEEATLDLLARYPDLCGLCVAGGGGDGVISALRQRPGQRGLCSIVQESTPLSRQAMADGVLSLVIDSQPQPIAQALIDVLVGLQQAPDFDAARQRVFVPLQIITRENMGC</sequence>
<dbReference type="GO" id="GO:0000976">
    <property type="term" value="F:transcription cis-regulatory region binding"/>
    <property type="evidence" value="ECO:0007669"/>
    <property type="project" value="TreeGrafter"/>
</dbReference>
<dbReference type="CDD" id="cd01392">
    <property type="entry name" value="HTH_LacI"/>
    <property type="match status" value="1"/>
</dbReference>
<dbReference type="SUPFAM" id="SSF47413">
    <property type="entry name" value="lambda repressor-like DNA-binding domains"/>
    <property type="match status" value="1"/>
</dbReference>
<dbReference type="SUPFAM" id="SSF53822">
    <property type="entry name" value="Periplasmic binding protein-like I"/>
    <property type="match status" value="1"/>
</dbReference>
<dbReference type="InterPro" id="IPR025997">
    <property type="entry name" value="SBP_2_dom"/>
</dbReference>
<accession>A0A7D5H511</accession>
<dbReference type="Pfam" id="PF00356">
    <property type="entry name" value="LacI"/>
    <property type="match status" value="1"/>
</dbReference>
<keyword evidence="3" id="KW-0804">Transcription</keyword>
<dbReference type="SMART" id="SM00354">
    <property type="entry name" value="HTH_LACI"/>
    <property type="match status" value="1"/>
</dbReference>
<name>A0A7D5H511_9PSED</name>
<dbReference type="Gene3D" id="1.10.260.40">
    <property type="entry name" value="lambda repressor-like DNA-binding domains"/>
    <property type="match status" value="1"/>
</dbReference>
<proteinExistence type="predicted"/>
<evidence type="ECO:0000256" key="1">
    <source>
        <dbReference type="ARBA" id="ARBA00023015"/>
    </source>
</evidence>
<dbReference type="PANTHER" id="PTHR30146">
    <property type="entry name" value="LACI-RELATED TRANSCRIPTIONAL REPRESSOR"/>
    <property type="match status" value="1"/>
</dbReference>
<evidence type="ECO:0000256" key="3">
    <source>
        <dbReference type="ARBA" id="ARBA00023163"/>
    </source>
</evidence>